<feature type="domain" description="Peptidase S8/S53" evidence="7">
    <location>
        <begin position="252"/>
        <end position="531"/>
    </location>
</feature>
<sequence length="902" mass="97297">MADTMGGHSARRKDDAMKRLLLLLAPALLVLAANPLQPGMRGSYALPPAPAEFRVGFWDGPKFDPANEPVPIPGRLMADEAETEYWLVQFDGPVRGYQVRDLARAGGFIGFHSRYTAFVRADRDGIDKVRDLPFIRWAGPYHPGLKYWSGTLAETGWGRVSVILFRDAEVERAVADLAALGLPPVRSLESDALKAVEVDCSRDQVETIARLPYVLSVEEWHESEPENANVQWVIQTWAQNERRIWEQGVVGSDEILGFIDGRLDQNHYAFRDTVLAISDTGEFPNHRKVVVLKRYPPGTLGSANSHGTHVGGTIAGNDSVMGGTSTHKGHSREARLANVFPIPSATEIPGALAAIATNLRNPALQPKTISNSWWTGTRGQYTIAAAAFDHFSWFNRDIVTVKSCGNQGQANRYYITEPGNSKSIIAVASLQNGTNSTVLSSFSSRGPGHDDRVKPDISAPGEGIMSARVNTTNDYTSMSGTSMAAPAINGAVGQIRSYLRKGYYPSGQPNPADTFGYVSAALLKAMVLVSADPNVGSYVVPSDYIGWGRANLDSVLFFNDGVPDARGLLVYDDTVGLATGDYVDYVFEVSDTMPLRVGVVWTDTAAAPGANPALINDLDARLEGPGGTFYLGNHYTDGRSVENPAGDPDRLNPLEMFRVHEPEPGTWTLRVSGYSVPAGGTQPYGVVITGGIVAGELTDVGVTALLAPLDTVEVGDTITPTAIVRNFGTTDETFPVHFTIGTDYDDSTVVTLTAGDADTVRFVSWIPDATGSFEFACWTALIGDENPANDRRSDTVEVIPPTAVGEPAGLPTVFALEGVRPTPFRNGTDIRYALPRAAEVELRVYNAAGILVRTLARGTLPAGRHSAHWDGRDDGGRMLSTGVYLCRFEAGEVVQLRKLIKM</sequence>
<proteinExistence type="inferred from homology"/>
<dbReference type="PRINTS" id="PR00723">
    <property type="entry name" value="SUBTILISIN"/>
</dbReference>
<gene>
    <name evidence="9" type="ORF">ENN51_04605</name>
</gene>
<protein>
    <recommendedName>
        <fullName evidence="10">T9SS type A sorting domain-containing protein</fullName>
    </recommendedName>
</protein>
<reference evidence="9" key="1">
    <citation type="journal article" date="2020" name="mSystems">
        <title>Genome- and Community-Level Interaction Insights into Carbon Utilization and Element Cycling Functions of Hydrothermarchaeota in Hydrothermal Sediment.</title>
        <authorList>
            <person name="Zhou Z."/>
            <person name="Liu Y."/>
            <person name="Xu W."/>
            <person name="Pan J."/>
            <person name="Luo Z.H."/>
            <person name="Li M."/>
        </authorList>
    </citation>
    <scope>NUCLEOTIDE SEQUENCE [LARGE SCALE GENOMIC DNA]</scope>
    <source>
        <strain evidence="9">SpSt-1182</strain>
    </source>
</reference>
<dbReference type="InterPro" id="IPR034058">
    <property type="entry name" value="TagA/B/C/D_pept_dom"/>
</dbReference>
<evidence type="ECO:0000256" key="3">
    <source>
        <dbReference type="ARBA" id="ARBA00022801"/>
    </source>
</evidence>
<dbReference type="Gene3D" id="2.60.120.380">
    <property type="match status" value="1"/>
</dbReference>
<dbReference type="InterPro" id="IPR013783">
    <property type="entry name" value="Ig-like_fold"/>
</dbReference>
<evidence type="ECO:0000256" key="6">
    <source>
        <dbReference type="SAM" id="MobiDB-lite"/>
    </source>
</evidence>
<dbReference type="Gene3D" id="2.60.40.10">
    <property type="entry name" value="Immunoglobulins"/>
    <property type="match status" value="1"/>
</dbReference>
<feature type="active site" description="Charge relay system" evidence="5">
    <location>
        <position position="260"/>
    </location>
</feature>
<evidence type="ECO:0000256" key="5">
    <source>
        <dbReference type="PROSITE-ProRule" id="PRU01240"/>
    </source>
</evidence>
<dbReference type="PROSITE" id="PS51892">
    <property type="entry name" value="SUBTILASE"/>
    <property type="match status" value="1"/>
</dbReference>
<feature type="domain" description="FlgD/Vpr Ig-like" evidence="8">
    <location>
        <begin position="830"/>
        <end position="886"/>
    </location>
</feature>
<keyword evidence="3 5" id="KW-0378">Hydrolase</keyword>
<comment type="similarity">
    <text evidence="1 5">Belongs to the peptidase S8 family.</text>
</comment>
<feature type="region of interest" description="Disordered" evidence="6">
    <location>
        <begin position="440"/>
        <end position="464"/>
    </location>
</feature>
<evidence type="ECO:0000256" key="1">
    <source>
        <dbReference type="ARBA" id="ARBA00011073"/>
    </source>
</evidence>
<dbReference type="PANTHER" id="PTHR43399">
    <property type="entry name" value="SUBTILISIN-RELATED"/>
    <property type="match status" value="1"/>
</dbReference>
<dbReference type="Gene3D" id="2.60.40.4070">
    <property type="match status" value="1"/>
</dbReference>
<dbReference type="InterPro" id="IPR000209">
    <property type="entry name" value="Peptidase_S8/S53_dom"/>
</dbReference>
<dbReference type="SUPFAM" id="SSF49785">
    <property type="entry name" value="Galactose-binding domain-like"/>
    <property type="match status" value="1"/>
</dbReference>
<evidence type="ECO:0000259" key="7">
    <source>
        <dbReference type="Pfam" id="PF00082"/>
    </source>
</evidence>
<comment type="caution">
    <text evidence="9">The sequence shown here is derived from an EMBL/GenBank/DDBJ whole genome shotgun (WGS) entry which is preliminary data.</text>
</comment>
<feature type="active site" description="Charge relay system" evidence="5">
    <location>
        <position position="482"/>
    </location>
</feature>
<dbReference type="InterPro" id="IPR008979">
    <property type="entry name" value="Galactose-bd-like_sf"/>
</dbReference>
<evidence type="ECO:0000313" key="9">
    <source>
        <dbReference type="EMBL" id="HDQ99550.1"/>
    </source>
</evidence>
<keyword evidence="2 5" id="KW-0645">Protease</keyword>
<dbReference type="InterPro" id="IPR036852">
    <property type="entry name" value="Peptidase_S8/S53_dom_sf"/>
</dbReference>
<evidence type="ECO:0008006" key="10">
    <source>
        <dbReference type="Google" id="ProtNLM"/>
    </source>
</evidence>
<dbReference type="SUPFAM" id="SSF52743">
    <property type="entry name" value="Subtilisin-like"/>
    <property type="match status" value="1"/>
</dbReference>
<dbReference type="Proteomes" id="UP000885672">
    <property type="component" value="Unassembled WGS sequence"/>
</dbReference>
<organism evidence="9">
    <name type="scientific">candidate division WOR-3 bacterium</name>
    <dbReference type="NCBI Taxonomy" id="2052148"/>
    <lineage>
        <taxon>Bacteria</taxon>
        <taxon>Bacteria division WOR-3</taxon>
    </lineage>
</organism>
<dbReference type="GO" id="GO:0004252">
    <property type="term" value="F:serine-type endopeptidase activity"/>
    <property type="evidence" value="ECO:0007669"/>
    <property type="project" value="UniProtKB-UniRule"/>
</dbReference>
<dbReference type="Pfam" id="PF13860">
    <property type="entry name" value="FlgD_ig"/>
    <property type="match status" value="1"/>
</dbReference>
<keyword evidence="4 5" id="KW-0720">Serine protease</keyword>
<name>A0A7V0T659_UNCW3</name>
<dbReference type="PANTHER" id="PTHR43399:SF4">
    <property type="entry name" value="CELL WALL-ASSOCIATED PROTEASE"/>
    <property type="match status" value="1"/>
</dbReference>
<accession>A0A7V0T659</accession>
<dbReference type="Pfam" id="PF00082">
    <property type="entry name" value="Peptidase_S8"/>
    <property type="match status" value="1"/>
</dbReference>
<dbReference type="PROSITE" id="PS00137">
    <property type="entry name" value="SUBTILASE_HIS"/>
    <property type="match status" value="1"/>
</dbReference>
<evidence type="ECO:0000256" key="2">
    <source>
        <dbReference type="ARBA" id="ARBA00022670"/>
    </source>
</evidence>
<feature type="active site" description="Charge relay system" evidence="5">
    <location>
        <position position="306"/>
    </location>
</feature>
<dbReference type="Gene3D" id="3.40.50.200">
    <property type="entry name" value="Peptidase S8/S53 domain"/>
    <property type="match status" value="1"/>
</dbReference>
<dbReference type="InterPro" id="IPR015500">
    <property type="entry name" value="Peptidase_S8_subtilisin-rel"/>
</dbReference>
<dbReference type="InterPro" id="IPR025965">
    <property type="entry name" value="FlgD/Vpr_Ig-like"/>
</dbReference>
<evidence type="ECO:0000256" key="4">
    <source>
        <dbReference type="ARBA" id="ARBA00022825"/>
    </source>
</evidence>
<dbReference type="AlphaFoldDB" id="A0A7V0T659"/>
<evidence type="ECO:0000259" key="8">
    <source>
        <dbReference type="Pfam" id="PF13860"/>
    </source>
</evidence>
<dbReference type="InterPro" id="IPR051048">
    <property type="entry name" value="Peptidase_S8/S53_subtilisin"/>
</dbReference>
<dbReference type="InterPro" id="IPR022398">
    <property type="entry name" value="Peptidase_S8_His-AS"/>
</dbReference>
<dbReference type="EMBL" id="DSBX01000177">
    <property type="protein sequence ID" value="HDQ99550.1"/>
    <property type="molecule type" value="Genomic_DNA"/>
</dbReference>
<dbReference type="CDD" id="cd04842">
    <property type="entry name" value="Peptidases_S8_Kp43_protease"/>
    <property type="match status" value="1"/>
</dbReference>
<dbReference type="GO" id="GO:0006508">
    <property type="term" value="P:proteolysis"/>
    <property type="evidence" value="ECO:0007669"/>
    <property type="project" value="UniProtKB-KW"/>
</dbReference>